<dbReference type="SUPFAM" id="SSF53335">
    <property type="entry name" value="S-adenosyl-L-methionine-dependent methyltransferases"/>
    <property type="match status" value="1"/>
</dbReference>
<dbReference type="GO" id="GO:0052908">
    <property type="term" value="F:16S rRNA (adenine(1518)-N(6)/adenine(1519)-N(6))-dimethyltransferase activity"/>
    <property type="evidence" value="ECO:0007669"/>
    <property type="project" value="UniProtKB-EC"/>
</dbReference>
<reference evidence="10" key="2">
    <citation type="submission" date="2021-04" db="EMBL/GenBank/DDBJ databases">
        <authorList>
            <person name="Gilroy R."/>
        </authorList>
    </citation>
    <scope>NUCLEOTIDE SEQUENCE</scope>
    <source>
        <strain evidence="10">421</strain>
    </source>
</reference>
<dbReference type="HAMAP" id="MF_00607">
    <property type="entry name" value="16SrRNA_methyltr_A"/>
    <property type="match status" value="1"/>
</dbReference>
<comment type="subcellular location">
    <subcellularLocation>
        <location evidence="7">Cytoplasm</location>
    </subcellularLocation>
</comment>
<keyword evidence="6 7" id="KW-0694">RNA-binding</keyword>
<dbReference type="GO" id="GO:0003723">
    <property type="term" value="F:RNA binding"/>
    <property type="evidence" value="ECO:0007669"/>
    <property type="project" value="UniProtKB-UniRule"/>
</dbReference>
<keyword evidence="2 7" id="KW-0698">rRNA processing</keyword>
<evidence type="ECO:0000256" key="6">
    <source>
        <dbReference type="ARBA" id="ARBA00022884"/>
    </source>
</evidence>
<dbReference type="FunFam" id="3.40.50.150:FF:000023">
    <property type="entry name" value="Ribosomal RNA small subunit methyltransferase A"/>
    <property type="match status" value="1"/>
</dbReference>
<accession>A0A9D1REL4</accession>
<evidence type="ECO:0000256" key="3">
    <source>
        <dbReference type="ARBA" id="ARBA00022603"/>
    </source>
</evidence>
<evidence type="ECO:0000313" key="10">
    <source>
        <dbReference type="EMBL" id="HIW86449.1"/>
    </source>
</evidence>
<name>A0A9D1REL4_9FIRM</name>
<dbReference type="PANTHER" id="PTHR11727">
    <property type="entry name" value="DIMETHYLADENOSINE TRANSFERASE"/>
    <property type="match status" value="1"/>
</dbReference>
<dbReference type="PROSITE" id="PS51689">
    <property type="entry name" value="SAM_RNA_A_N6_MT"/>
    <property type="match status" value="1"/>
</dbReference>
<dbReference type="SMART" id="SM00650">
    <property type="entry name" value="rADc"/>
    <property type="match status" value="1"/>
</dbReference>
<feature type="binding site" evidence="7 8">
    <location>
        <position position="27"/>
    </location>
    <ligand>
        <name>S-adenosyl-L-methionine</name>
        <dbReference type="ChEBI" id="CHEBI:59789"/>
    </ligand>
</feature>
<evidence type="ECO:0000256" key="4">
    <source>
        <dbReference type="ARBA" id="ARBA00022679"/>
    </source>
</evidence>
<keyword evidence="1 7" id="KW-0963">Cytoplasm</keyword>
<evidence type="ECO:0000259" key="9">
    <source>
        <dbReference type="SMART" id="SM00650"/>
    </source>
</evidence>
<comment type="similarity">
    <text evidence="7">Belongs to the class I-like SAM-binding methyltransferase superfamily. rRNA adenine N(6)-methyltransferase family. RsmA subfamily.</text>
</comment>
<dbReference type="InterPro" id="IPR020596">
    <property type="entry name" value="rRNA_Ade_Mease_Trfase_CS"/>
</dbReference>
<dbReference type="Proteomes" id="UP000824205">
    <property type="component" value="Unassembled WGS sequence"/>
</dbReference>
<dbReference type="PANTHER" id="PTHR11727:SF7">
    <property type="entry name" value="DIMETHYLADENOSINE TRANSFERASE-RELATED"/>
    <property type="match status" value="1"/>
</dbReference>
<dbReference type="CDD" id="cd02440">
    <property type="entry name" value="AdoMet_MTases"/>
    <property type="match status" value="1"/>
</dbReference>
<dbReference type="PROSITE" id="PS01131">
    <property type="entry name" value="RRNA_A_DIMETH"/>
    <property type="match status" value="1"/>
</dbReference>
<evidence type="ECO:0000256" key="5">
    <source>
        <dbReference type="ARBA" id="ARBA00022691"/>
    </source>
</evidence>
<proteinExistence type="inferred from homology"/>
<feature type="binding site" evidence="7 8">
    <location>
        <position position="54"/>
    </location>
    <ligand>
        <name>S-adenosyl-L-methionine</name>
        <dbReference type="ChEBI" id="CHEBI:59789"/>
    </ligand>
</feature>
<dbReference type="NCBIfam" id="TIGR00755">
    <property type="entry name" value="ksgA"/>
    <property type="match status" value="1"/>
</dbReference>
<evidence type="ECO:0000256" key="1">
    <source>
        <dbReference type="ARBA" id="ARBA00022490"/>
    </source>
</evidence>
<dbReference type="InterPro" id="IPR029063">
    <property type="entry name" value="SAM-dependent_MTases_sf"/>
</dbReference>
<gene>
    <name evidence="7 10" type="primary">rsmA</name>
    <name evidence="7" type="synonym">ksgA</name>
    <name evidence="10" type="ORF">IAA48_08140</name>
</gene>
<comment type="catalytic activity">
    <reaction evidence="7">
        <text>adenosine(1518)/adenosine(1519) in 16S rRNA + 4 S-adenosyl-L-methionine = N(6)-dimethyladenosine(1518)/N(6)-dimethyladenosine(1519) in 16S rRNA + 4 S-adenosyl-L-homocysteine + 4 H(+)</text>
        <dbReference type="Rhea" id="RHEA:19609"/>
        <dbReference type="Rhea" id="RHEA-COMP:10232"/>
        <dbReference type="Rhea" id="RHEA-COMP:10233"/>
        <dbReference type="ChEBI" id="CHEBI:15378"/>
        <dbReference type="ChEBI" id="CHEBI:57856"/>
        <dbReference type="ChEBI" id="CHEBI:59789"/>
        <dbReference type="ChEBI" id="CHEBI:74411"/>
        <dbReference type="ChEBI" id="CHEBI:74493"/>
        <dbReference type="EC" id="2.1.1.182"/>
    </reaction>
</comment>
<reference evidence="10" key="1">
    <citation type="journal article" date="2021" name="PeerJ">
        <title>Extensive microbial diversity within the chicken gut microbiome revealed by metagenomics and culture.</title>
        <authorList>
            <person name="Gilroy R."/>
            <person name="Ravi A."/>
            <person name="Getino M."/>
            <person name="Pursley I."/>
            <person name="Horton D.L."/>
            <person name="Alikhan N.F."/>
            <person name="Baker D."/>
            <person name="Gharbi K."/>
            <person name="Hall N."/>
            <person name="Watson M."/>
            <person name="Adriaenssens E.M."/>
            <person name="Foster-Nyarko E."/>
            <person name="Jarju S."/>
            <person name="Secka A."/>
            <person name="Antonio M."/>
            <person name="Oren A."/>
            <person name="Chaudhuri R.R."/>
            <person name="La Ragione R."/>
            <person name="Hildebrand F."/>
            <person name="Pallen M.J."/>
        </authorList>
    </citation>
    <scope>NUCLEOTIDE SEQUENCE</scope>
    <source>
        <strain evidence="10">421</strain>
    </source>
</reference>
<dbReference type="InterPro" id="IPR011530">
    <property type="entry name" value="rRNA_adenine_dimethylase"/>
</dbReference>
<evidence type="ECO:0000256" key="8">
    <source>
        <dbReference type="PROSITE-ProRule" id="PRU01026"/>
    </source>
</evidence>
<comment type="function">
    <text evidence="7">Specifically dimethylates two adjacent adenosines (A1518 and A1519) in the loop of a conserved hairpin near the 3'-end of 16S rRNA in the 30S particle. May play a critical role in biogenesis of 30S subunits.</text>
</comment>
<keyword evidence="3 7" id="KW-0489">Methyltransferase</keyword>
<evidence type="ECO:0000256" key="2">
    <source>
        <dbReference type="ARBA" id="ARBA00022552"/>
    </source>
</evidence>
<sequence length="282" mass="30883">MDLCSYSEITALLKRHGFTFSKALGQNFIVNKTVCPAMAESLHAGSGTGVLEIGPGIGVLTKELCTVAQKVVAIELDRRLFPILEETLAHCGNLEIVEGDALKTDLNALIKEKFADMDEVKVCANLPYYITSPIIMKLIESRLPVSEIVVMVQKEAADRLSAKIGTRDCGALTVAAQYYAKIEKLFDVSRGSFTPRPKVDSAVIKLTVRNKPEVTVQNEDRFFEIVRAAFAQRRKTAANSLSSALLLPKSTVVNALEQIGKSEKDRAENFSMQDFADLSALL</sequence>
<dbReference type="Pfam" id="PF00398">
    <property type="entry name" value="RrnaAD"/>
    <property type="match status" value="1"/>
</dbReference>
<dbReference type="AlphaFoldDB" id="A0A9D1REL4"/>
<feature type="binding site" evidence="7 8">
    <location>
        <position position="29"/>
    </location>
    <ligand>
        <name>S-adenosyl-L-methionine</name>
        <dbReference type="ChEBI" id="CHEBI:59789"/>
    </ligand>
</feature>
<evidence type="ECO:0000313" key="11">
    <source>
        <dbReference type="Proteomes" id="UP000824205"/>
    </source>
</evidence>
<evidence type="ECO:0000256" key="7">
    <source>
        <dbReference type="HAMAP-Rule" id="MF_00607"/>
    </source>
</evidence>
<feature type="domain" description="Ribosomal RNA adenine methylase transferase N-terminal" evidence="9">
    <location>
        <begin position="34"/>
        <end position="210"/>
    </location>
</feature>
<dbReference type="GO" id="GO:0005829">
    <property type="term" value="C:cytosol"/>
    <property type="evidence" value="ECO:0007669"/>
    <property type="project" value="TreeGrafter"/>
</dbReference>
<keyword evidence="5 7" id="KW-0949">S-adenosyl-L-methionine</keyword>
<keyword evidence="4 7" id="KW-0808">Transferase</keyword>
<dbReference type="InterPro" id="IPR001737">
    <property type="entry name" value="KsgA/Erm"/>
</dbReference>
<dbReference type="Gene3D" id="3.40.50.150">
    <property type="entry name" value="Vaccinia Virus protein VP39"/>
    <property type="match status" value="1"/>
</dbReference>
<dbReference type="InterPro" id="IPR023165">
    <property type="entry name" value="rRNA_Ade_diMease-like_C"/>
</dbReference>
<dbReference type="EMBL" id="DXGE01000034">
    <property type="protein sequence ID" value="HIW86449.1"/>
    <property type="molecule type" value="Genomic_DNA"/>
</dbReference>
<dbReference type="InterPro" id="IPR020598">
    <property type="entry name" value="rRNA_Ade_methylase_Trfase_N"/>
</dbReference>
<organism evidence="10 11">
    <name type="scientific">Candidatus Eubacterium faecipullorum</name>
    <dbReference type="NCBI Taxonomy" id="2838571"/>
    <lineage>
        <taxon>Bacteria</taxon>
        <taxon>Bacillati</taxon>
        <taxon>Bacillota</taxon>
        <taxon>Clostridia</taxon>
        <taxon>Eubacteriales</taxon>
        <taxon>Eubacteriaceae</taxon>
        <taxon>Eubacterium</taxon>
    </lineage>
</organism>
<dbReference type="EC" id="2.1.1.182" evidence="7"/>
<protein>
    <recommendedName>
        <fullName evidence="7">Ribosomal RNA small subunit methyltransferase A</fullName>
        <ecNumber evidence="7">2.1.1.182</ecNumber>
    </recommendedName>
    <alternativeName>
        <fullName evidence="7">16S rRNA (adenine(1518)-N(6)/adenine(1519)-N(6))-dimethyltransferase</fullName>
    </alternativeName>
    <alternativeName>
        <fullName evidence="7">16S rRNA dimethyladenosine transferase</fullName>
    </alternativeName>
    <alternativeName>
        <fullName evidence="7">16S rRNA dimethylase</fullName>
    </alternativeName>
    <alternativeName>
        <fullName evidence="7">S-adenosylmethionine-6-N', N'-adenosyl(rRNA) dimethyltransferase</fullName>
    </alternativeName>
</protein>
<comment type="caution">
    <text evidence="10">The sequence shown here is derived from an EMBL/GenBank/DDBJ whole genome shotgun (WGS) entry which is preliminary data.</text>
</comment>
<dbReference type="Gene3D" id="1.10.8.100">
    <property type="entry name" value="Ribosomal RNA adenine dimethylase-like, domain 2"/>
    <property type="match status" value="1"/>
</dbReference>
<feature type="binding site" evidence="7 8">
    <location>
        <position position="100"/>
    </location>
    <ligand>
        <name>S-adenosyl-L-methionine</name>
        <dbReference type="ChEBI" id="CHEBI:59789"/>
    </ligand>
</feature>
<feature type="binding site" evidence="7 8">
    <location>
        <position position="125"/>
    </location>
    <ligand>
        <name>S-adenosyl-L-methionine</name>
        <dbReference type="ChEBI" id="CHEBI:59789"/>
    </ligand>
</feature>
<feature type="binding site" evidence="7 8">
    <location>
        <position position="75"/>
    </location>
    <ligand>
        <name>S-adenosyl-L-methionine</name>
        <dbReference type="ChEBI" id="CHEBI:59789"/>
    </ligand>
</feature>